<organism evidence="1 2">
    <name type="scientific">Nocardioides agariphilus</name>
    <dbReference type="NCBI Taxonomy" id="433664"/>
    <lineage>
        <taxon>Bacteria</taxon>
        <taxon>Bacillati</taxon>
        <taxon>Actinomycetota</taxon>
        <taxon>Actinomycetes</taxon>
        <taxon>Propionibacteriales</taxon>
        <taxon>Nocardioidaceae</taxon>
        <taxon>Nocardioides</taxon>
    </lineage>
</organism>
<accession>A0A930VQ46</accession>
<evidence type="ECO:0000313" key="1">
    <source>
        <dbReference type="EMBL" id="MBF4768845.1"/>
    </source>
</evidence>
<evidence type="ECO:0000313" key="2">
    <source>
        <dbReference type="Proteomes" id="UP000660668"/>
    </source>
</evidence>
<gene>
    <name evidence="1" type="ORF">ISU10_13850</name>
</gene>
<proteinExistence type="predicted"/>
<reference evidence="1" key="1">
    <citation type="submission" date="2020-11" db="EMBL/GenBank/DDBJ databases">
        <title>Nocardioides cynanchi sp. nov., isolated from soil of rhizosphere of Cynanchum wilfordii.</title>
        <authorList>
            <person name="Lee J.-S."/>
            <person name="Suh M.K."/>
            <person name="Kim J.-S."/>
        </authorList>
    </citation>
    <scope>NUCLEOTIDE SEQUENCE</scope>
    <source>
        <strain evidence="1">KCTC 19276</strain>
    </source>
</reference>
<dbReference type="RefSeq" id="WP_194696994.1">
    <property type="nucleotide sequence ID" value="NZ_JADKPO010000017.1"/>
</dbReference>
<sequence>MSSVLWYSNETPDIGGQGGQRRQYFQIRSLVEAGHDVTVVTLDGEQDDSSISAIAPTRRLPRPGRWAHWAGRLPGQWTGRAVGGRSARAAAVLDVPADCTVIAHIESWLHLTGRGLRPVGPRLLDLHNVFSAWYAAQGQAASAEQWRQHEIAVLRELDARRDAVSVCSAREHDALMRSTGSDSVVVPHGIEPGEWQAEPQPAERPVMKLFGNWDWEPNHNGLRWFLDEVVPLVSSTDVRVEVAGRGTQGLAETDGVHFVGRVGDLSMFLSDAWLVAMPVKVGVGAPVKFAEGVVTGVPLLATGDAADGSTSPGLLVSDDPTQWAGRIAEVLREPDGFFAASRRRRSEALVERAWDATTEPLRRWVERSQASGR</sequence>
<name>A0A930VQ46_9ACTN</name>
<dbReference type="AlphaFoldDB" id="A0A930VQ46"/>
<comment type="caution">
    <text evidence="1">The sequence shown here is derived from an EMBL/GenBank/DDBJ whole genome shotgun (WGS) entry which is preliminary data.</text>
</comment>
<dbReference type="Gene3D" id="3.40.50.2000">
    <property type="entry name" value="Glycogen Phosphorylase B"/>
    <property type="match status" value="2"/>
</dbReference>
<dbReference type="EMBL" id="JADKPO010000017">
    <property type="protein sequence ID" value="MBF4768845.1"/>
    <property type="molecule type" value="Genomic_DNA"/>
</dbReference>
<keyword evidence="2" id="KW-1185">Reference proteome</keyword>
<dbReference type="Pfam" id="PF13692">
    <property type="entry name" value="Glyco_trans_1_4"/>
    <property type="match status" value="1"/>
</dbReference>
<dbReference type="Proteomes" id="UP000660668">
    <property type="component" value="Unassembled WGS sequence"/>
</dbReference>
<protein>
    <submittedName>
        <fullName evidence="1">Glycosyltransferase</fullName>
    </submittedName>
</protein>
<dbReference type="SUPFAM" id="SSF53756">
    <property type="entry name" value="UDP-Glycosyltransferase/glycogen phosphorylase"/>
    <property type="match status" value="1"/>
</dbReference>